<reference evidence="5" key="2">
    <citation type="submission" date="2016-06" db="UniProtKB">
        <authorList>
            <consortium name="WormBaseParasite"/>
        </authorList>
    </citation>
    <scope>IDENTIFICATION</scope>
</reference>
<accession>A0A0X3PRI4</accession>
<dbReference type="EMBL" id="UYSU01035127">
    <property type="protein sequence ID" value="VDL95626.1"/>
    <property type="molecule type" value="Genomic_DNA"/>
</dbReference>
<dbReference type="STRING" id="70667.A0A0X3PRI4"/>
<evidence type="ECO:0000313" key="4">
    <source>
        <dbReference type="Proteomes" id="UP000275846"/>
    </source>
</evidence>
<dbReference type="OrthoDB" id="6227174at2759"/>
<evidence type="ECO:0000259" key="1">
    <source>
        <dbReference type="Pfam" id="PF07802"/>
    </source>
</evidence>
<protein>
    <submittedName>
        <fullName evidence="2 5">Mitochondrial intermembrane space import and assembly protein 40</fullName>
    </submittedName>
</protein>
<dbReference type="Proteomes" id="UP000275846">
    <property type="component" value="Unassembled WGS sequence"/>
</dbReference>
<dbReference type="Pfam" id="PF07802">
    <property type="entry name" value="GCK"/>
    <property type="match status" value="1"/>
</dbReference>
<sequence>MEQHRVCVLSKEESRSPLNLEDYFDIDRKMSKPGFKTADGKFNWHCSCVSSYVTSPCGYFFRKFLSNMERFMSAADEVNNEEAKTSFERYYNELTTCMNKYPKYYQPILEQYESSLREVLSEQTKS</sequence>
<evidence type="ECO:0000313" key="2">
    <source>
        <dbReference type="EMBL" id="JAP49806.1"/>
    </source>
</evidence>
<organism evidence="2">
    <name type="scientific">Schistocephalus solidus</name>
    <name type="common">Tapeworm</name>
    <dbReference type="NCBI Taxonomy" id="70667"/>
    <lineage>
        <taxon>Eukaryota</taxon>
        <taxon>Metazoa</taxon>
        <taxon>Spiralia</taxon>
        <taxon>Lophotrochozoa</taxon>
        <taxon>Platyhelminthes</taxon>
        <taxon>Cestoda</taxon>
        <taxon>Eucestoda</taxon>
        <taxon>Diphyllobothriidea</taxon>
        <taxon>Diphyllobothriidae</taxon>
        <taxon>Schistocephalus</taxon>
    </lineage>
</organism>
<reference evidence="2" key="1">
    <citation type="submission" date="2016-01" db="EMBL/GenBank/DDBJ databases">
        <title>Reference transcriptome for the parasite Schistocephalus solidus: insights into the molecular evolution of parasitism.</title>
        <authorList>
            <person name="Hebert F.O."/>
            <person name="Grambauer S."/>
            <person name="Barber I."/>
            <person name="Landry C.R."/>
            <person name="Aubin-Horth N."/>
        </authorList>
    </citation>
    <scope>NUCLEOTIDE SEQUENCE</scope>
</reference>
<feature type="domain" description="GCK" evidence="1">
    <location>
        <begin position="67"/>
        <end position="118"/>
    </location>
</feature>
<dbReference type="AlphaFoldDB" id="A0A0X3PRI4"/>
<dbReference type="WBParaSite" id="SSLN_0000959001-mRNA-1">
    <property type="protein sequence ID" value="SSLN_0000959001-mRNA-1"/>
    <property type="gene ID" value="SSLN_0000959001"/>
</dbReference>
<name>A0A0X3PRI4_SCHSO</name>
<reference evidence="3 4" key="3">
    <citation type="submission" date="2018-11" db="EMBL/GenBank/DDBJ databases">
        <authorList>
            <consortium name="Pathogen Informatics"/>
        </authorList>
    </citation>
    <scope>NUCLEOTIDE SEQUENCE [LARGE SCALE GENOMIC DNA]</scope>
    <source>
        <strain evidence="3 4">NST_G2</strain>
    </source>
</reference>
<gene>
    <name evidence="2" type="primary">MIA40</name>
    <name evidence="3" type="ORF">SSLN_LOCUS9241</name>
    <name evidence="2" type="ORF">TR118248</name>
</gene>
<dbReference type="InterPro" id="IPR012891">
    <property type="entry name" value="GCK_dom"/>
</dbReference>
<evidence type="ECO:0000313" key="3">
    <source>
        <dbReference type="EMBL" id="VDL95626.1"/>
    </source>
</evidence>
<dbReference type="EMBL" id="GEEE01013419">
    <property type="protein sequence ID" value="JAP49806.1"/>
    <property type="molecule type" value="Transcribed_RNA"/>
</dbReference>
<dbReference type="Gene3D" id="1.10.287.2900">
    <property type="match status" value="1"/>
</dbReference>
<keyword evidence="4" id="KW-1185">Reference proteome</keyword>
<evidence type="ECO:0000313" key="5">
    <source>
        <dbReference type="WBParaSite" id="SSLN_0000959001-mRNA-1"/>
    </source>
</evidence>
<proteinExistence type="predicted"/>